<proteinExistence type="predicted"/>
<gene>
    <name evidence="1" type="ORF">P6P90_00180</name>
</gene>
<evidence type="ECO:0000313" key="2">
    <source>
        <dbReference type="Proteomes" id="UP001218246"/>
    </source>
</evidence>
<keyword evidence="2" id="KW-1185">Reference proteome</keyword>
<name>A0ABT6GZK7_9BACI</name>
<accession>A0ABT6GZK7</accession>
<dbReference type="EMBL" id="JARULN010000001">
    <property type="protein sequence ID" value="MDG5752416.1"/>
    <property type="molecule type" value="Genomic_DNA"/>
</dbReference>
<comment type="caution">
    <text evidence="1">The sequence shown here is derived from an EMBL/GenBank/DDBJ whole genome shotgun (WGS) entry which is preliminary data.</text>
</comment>
<sequence length="86" mass="9624">MRSRASVSNSGNSNVNMNVTIDTSPIAYSMACYLHASKMVTDEQFLHMLNNLNALLGKENMSLPPLLSNHTQKTHMNDIKTLKKFI</sequence>
<dbReference type="RefSeq" id="WP_124564856.1">
    <property type="nucleotide sequence ID" value="NZ_JARRRY010000001.1"/>
</dbReference>
<reference evidence="1 2" key="1">
    <citation type="submission" date="2023-04" db="EMBL/GenBank/DDBJ databases">
        <title>Ectobacillus antri isolated from activated sludge.</title>
        <authorList>
            <person name="Yan P."/>
            <person name="Liu X."/>
        </authorList>
    </citation>
    <scope>NUCLEOTIDE SEQUENCE [LARGE SCALE GENOMIC DNA]</scope>
    <source>
        <strain evidence="1 2">C18H</strain>
    </source>
</reference>
<evidence type="ECO:0000313" key="1">
    <source>
        <dbReference type="EMBL" id="MDG5752416.1"/>
    </source>
</evidence>
<dbReference type="Proteomes" id="UP001218246">
    <property type="component" value="Unassembled WGS sequence"/>
</dbReference>
<organism evidence="1 2">
    <name type="scientific">Ectobacillus antri</name>
    <dbReference type="NCBI Taxonomy" id="2486280"/>
    <lineage>
        <taxon>Bacteria</taxon>
        <taxon>Bacillati</taxon>
        <taxon>Bacillota</taxon>
        <taxon>Bacilli</taxon>
        <taxon>Bacillales</taxon>
        <taxon>Bacillaceae</taxon>
        <taxon>Ectobacillus</taxon>
    </lineage>
</organism>
<protein>
    <submittedName>
        <fullName evidence="1">Uncharacterized protein</fullName>
    </submittedName>
</protein>